<feature type="region of interest" description="Disordered" evidence="1">
    <location>
        <begin position="331"/>
        <end position="350"/>
    </location>
</feature>
<feature type="compositionally biased region" description="Polar residues" evidence="1">
    <location>
        <begin position="269"/>
        <end position="278"/>
    </location>
</feature>
<reference evidence="3" key="1">
    <citation type="submission" date="2022-02" db="EMBL/GenBank/DDBJ databases">
        <authorList>
            <person name="King R."/>
        </authorList>
    </citation>
    <scope>NUCLEOTIDE SEQUENCE</scope>
</reference>
<evidence type="ECO:0000313" key="4">
    <source>
        <dbReference type="Proteomes" id="UP001154329"/>
    </source>
</evidence>
<keyword evidence="2" id="KW-1133">Transmembrane helix</keyword>
<protein>
    <submittedName>
        <fullName evidence="3">Uncharacterized protein</fullName>
    </submittedName>
</protein>
<evidence type="ECO:0000313" key="3">
    <source>
        <dbReference type="EMBL" id="CAH1723181.1"/>
    </source>
</evidence>
<dbReference type="EMBL" id="OU899035">
    <property type="protein sequence ID" value="CAH1723181.1"/>
    <property type="molecule type" value="Genomic_DNA"/>
</dbReference>
<gene>
    <name evidence="3" type="ORF">APHIGO_LOCUS5063</name>
</gene>
<organism evidence="3 4">
    <name type="scientific">Aphis gossypii</name>
    <name type="common">Cotton aphid</name>
    <dbReference type="NCBI Taxonomy" id="80765"/>
    <lineage>
        <taxon>Eukaryota</taxon>
        <taxon>Metazoa</taxon>
        <taxon>Ecdysozoa</taxon>
        <taxon>Arthropoda</taxon>
        <taxon>Hexapoda</taxon>
        <taxon>Insecta</taxon>
        <taxon>Pterygota</taxon>
        <taxon>Neoptera</taxon>
        <taxon>Paraneoptera</taxon>
        <taxon>Hemiptera</taxon>
        <taxon>Sternorrhyncha</taxon>
        <taxon>Aphidomorpha</taxon>
        <taxon>Aphidoidea</taxon>
        <taxon>Aphididae</taxon>
        <taxon>Aphidini</taxon>
        <taxon>Aphis</taxon>
        <taxon>Aphis</taxon>
    </lineage>
</organism>
<dbReference type="AlphaFoldDB" id="A0A9P0NIT5"/>
<keyword evidence="4" id="KW-1185">Reference proteome</keyword>
<proteinExistence type="predicted"/>
<accession>A0A9P0NIT5</accession>
<evidence type="ECO:0000256" key="2">
    <source>
        <dbReference type="SAM" id="Phobius"/>
    </source>
</evidence>
<feature type="transmembrane region" description="Helical" evidence="2">
    <location>
        <begin position="50"/>
        <end position="69"/>
    </location>
</feature>
<feature type="region of interest" description="Disordered" evidence="1">
    <location>
        <begin position="260"/>
        <end position="289"/>
    </location>
</feature>
<dbReference type="Proteomes" id="UP001154329">
    <property type="component" value="Chromosome 2"/>
</dbReference>
<feature type="transmembrane region" description="Helical" evidence="2">
    <location>
        <begin position="75"/>
        <end position="98"/>
    </location>
</feature>
<sequence>MCLSWIQACTAIHLLWSVLYISVGAVQIVAGIFFLFTVPVLRIGSNIWTGSWNVFFGVGGAVFSCVGDWTTAKQRGLLCLTLSILIMNIVNLIILEIGEWRYLTPESVKHIMSKEGLETLVLYARYTTSISTLVAIIGAFFDSQITFCCMLRVDKTQQNAEPDNNSDVDYIMPRVKSECVLRSNSTARKTSDNNYGRSWVFEADGTAGPGGCPTYASTESLSALDHRPPAAVTATAAVCSRTVTLKRRAKPVTPVVIVEMDGTGGRPTQLMTSFSRTPSPVGLSESSSQDSVSAAAVAAVPIYECLEKLTEPSVYRSRLNTALSASIQEAIASGDRPPRSLSPRPPPAAEPVQYASLMEELQKTIGNRLSKHIESPEERFNAELDDALQDIQDLESPNGHSNDRTDDSSDSDAASMKTTKTVILNGKNADDLGYVSMRQDCAHLLSVYDQVEFELPEELPEETNNNTIGLDVTVKTSSKGWKSLSTMLKRKHRAALTLIPEIEASIIKSECLAYLSDKELIERYDRNKMVHRVRRHNNYGDNGDGVLILVYGVLYAFACQWSTY</sequence>
<evidence type="ECO:0000256" key="1">
    <source>
        <dbReference type="SAM" id="MobiDB-lite"/>
    </source>
</evidence>
<keyword evidence="2" id="KW-0812">Transmembrane</keyword>
<reference evidence="3" key="2">
    <citation type="submission" date="2022-10" db="EMBL/GenBank/DDBJ databases">
        <authorList>
            <consortium name="ENA_rothamsted_submissions"/>
            <consortium name="culmorum"/>
            <person name="King R."/>
        </authorList>
    </citation>
    <scope>NUCLEOTIDE SEQUENCE</scope>
</reference>
<feature type="transmembrane region" description="Helical" evidence="2">
    <location>
        <begin position="14"/>
        <end position="38"/>
    </location>
</feature>
<keyword evidence="2" id="KW-0472">Membrane</keyword>
<feature type="transmembrane region" description="Helical" evidence="2">
    <location>
        <begin position="119"/>
        <end position="141"/>
    </location>
</feature>
<feature type="region of interest" description="Disordered" evidence="1">
    <location>
        <begin position="393"/>
        <end position="415"/>
    </location>
</feature>
<name>A0A9P0NIT5_APHGO</name>